<gene>
    <name evidence="1" type="ORF">ABT211_46295</name>
</gene>
<name>A0ABV1TWZ1_9ACTN</name>
<proteinExistence type="predicted"/>
<reference evidence="1 2" key="1">
    <citation type="submission" date="2024-06" db="EMBL/GenBank/DDBJ databases">
        <title>The Natural Products Discovery Center: Release of the First 8490 Sequenced Strains for Exploring Actinobacteria Biosynthetic Diversity.</title>
        <authorList>
            <person name="Kalkreuter E."/>
            <person name="Kautsar S.A."/>
            <person name="Yang D."/>
            <person name="Bader C.D."/>
            <person name="Teijaro C.N."/>
            <person name="Fluegel L."/>
            <person name="Davis C.M."/>
            <person name="Simpson J.R."/>
            <person name="Lauterbach L."/>
            <person name="Steele A.D."/>
            <person name="Gui C."/>
            <person name="Meng S."/>
            <person name="Li G."/>
            <person name="Viehrig K."/>
            <person name="Ye F."/>
            <person name="Su P."/>
            <person name="Kiefer A.F."/>
            <person name="Nichols A."/>
            <person name="Cepeda A.J."/>
            <person name="Yan W."/>
            <person name="Fan B."/>
            <person name="Jiang Y."/>
            <person name="Adhikari A."/>
            <person name="Zheng C.-J."/>
            <person name="Schuster L."/>
            <person name="Cowan T.M."/>
            <person name="Smanski M.J."/>
            <person name="Chevrette M.G."/>
            <person name="De Carvalho L.P.S."/>
            <person name="Shen B."/>
        </authorList>
    </citation>
    <scope>NUCLEOTIDE SEQUENCE [LARGE SCALE GENOMIC DNA]</scope>
    <source>
        <strain evidence="1 2">NPDC001694</strain>
    </source>
</reference>
<protein>
    <submittedName>
        <fullName evidence="1">Uncharacterized protein</fullName>
    </submittedName>
</protein>
<evidence type="ECO:0000313" key="2">
    <source>
        <dbReference type="Proteomes" id="UP001490365"/>
    </source>
</evidence>
<organism evidence="1 2">
    <name type="scientific">Streptomyces sp. 900105755</name>
    <dbReference type="NCBI Taxonomy" id="3154389"/>
    <lineage>
        <taxon>Bacteria</taxon>
        <taxon>Bacillati</taxon>
        <taxon>Actinomycetota</taxon>
        <taxon>Actinomycetes</taxon>
        <taxon>Kitasatosporales</taxon>
        <taxon>Streptomycetaceae</taxon>
        <taxon>Streptomyces</taxon>
    </lineage>
</organism>
<keyword evidence="2" id="KW-1185">Reference proteome</keyword>
<dbReference type="EMBL" id="JBEOZM010000063">
    <property type="protein sequence ID" value="MER6274571.1"/>
    <property type="molecule type" value="Genomic_DNA"/>
</dbReference>
<evidence type="ECO:0000313" key="1">
    <source>
        <dbReference type="EMBL" id="MER6274571.1"/>
    </source>
</evidence>
<sequence>MQHEAAVTPSSDAVGQGDRVRRGLVQFVEGVEEVRDGLRAADGLGGRGREVQGGAQVVDDRRLVVGQREVLDGLPVADDDVELGTPQDLRAELS</sequence>
<accession>A0ABV1TWZ1</accession>
<dbReference type="RefSeq" id="WP_351962781.1">
    <property type="nucleotide sequence ID" value="NZ_JBEOZM010000063.1"/>
</dbReference>
<comment type="caution">
    <text evidence="1">The sequence shown here is derived from an EMBL/GenBank/DDBJ whole genome shotgun (WGS) entry which is preliminary data.</text>
</comment>
<dbReference type="Proteomes" id="UP001490365">
    <property type="component" value="Unassembled WGS sequence"/>
</dbReference>